<reference evidence="1" key="1">
    <citation type="journal article" date="2019" name="bioRxiv">
        <title>The Genome of the Zebra Mussel, Dreissena polymorpha: A Resource for Invasive Species Research.</title>
        <authorList>
            <person name="McCartney M.A."/>
            <person name="Auch B."/>
            <person name="Kono T."/>
            <person name="Mallez S."/>
            <person name="Zhang Y."/>
            <person name="Obille A."/>
            <person name="Becker A."/>
            <person name="Abrahante J.E."/>
            <person name="Garbe J."/>
            <person name="Badalamenti J.P."/>
            <person name="Herman A."/>
            <person name="Mangelson H."/>
            <person name="Liachko I."/>
            <person name="Sullivan S."/>
            <person name="Sone E.D."/>
            <person name="Koren S."/>
            <person name="Silverstein K.A.T."/>
            <person name="Beckman K.B."/>
            <person name="Gohl D.M."/>
        </authorList>
    </citation>
    <scope>NUCLEOTIDE SEQUENCE</scope>
    <source>
        <strain evidence="1">Duluth1</strain>
        <tissue evidence="1">Whole animal</tissue>
    </source>
</reference>
<evidence type="ECO:0000313" key="1">
    <source>
        <dbReference type="EMBL" id="KAH3860109.1"/>
    </source>
</evidence>
<keyword evidence="2" id="KW-1185">Reference proteome</keyword>
<comment type="caution">
    <text evidence="1">The sequence shown here is derived from an EMBL/GenBank/DDBJ whole genome shotgun (WGS) entry which is preliminary data.</text>
</comment>
<dbReference type="Proteomes" id="UP000828390">
    <property type="component" value="Unassembled WGS sequence"/>
</dbReference>
<gene>
    <name evidence="1" type="ORF">DPMN_023002</name>
</gene>
<accession>A0A9D4LLV5</accession>
<dbReference type="AlphaFoldDB" id="A0A9D4LLV5"/>
<proteinExistence type="predicted"/>
<reference evidence="1" key="2">
    <citation type="submission" date="2020-11" db="EMBL/GenBank/DDBJ databases">
        <authorList>
            <person name="McCartney M.A."/>
            <person name="Auch B."/>
            <person name="Kono T."/>
            <person name="Mallez S."/>
            <person name="Becker A."/>
            <person name="Gohl D.M."/>
            <person name="Silverstein K.A.T."/>
            <person name="Koren S."/>
            <person name="Bechman K.B."/>
            <person name="Herman A."/>
            <person name="Abrahante J.E."/>
            <person name="Garbe J."/>
        </authorList>
    </citation>
    <scope>NUCLEOTIDE SEQUENCE</scope>
    <source>
        <strain evidence="1">Duluth1</strain>
        <tissue evidence="1">Whole animal</tissue>
    </source>
</reference>
<name>A0A9D4LLV5_DREPO</name>
<organism evidence="1 2">
    <name type="scientific">Dreissena polymorpha</name>
    <name type="common">Zebra mussel</name>
    <name type="synonym">Mytilus polymorpha</name>
    <dbReference type="NCBI Taxonomy" id="45954"/>
    <lineage>
        <taxon>Eukaryota</taxon>
        <taxon>Metazoa</taxon>
        <taxon>Spiralia</taxon>
        <taxon>Lophotrochozoa</taxon>
        <taxon>Mollusca</taxon>
        <taxon>Bivalvia</taxon>
        <taxon>Autobranchia</taxon>
        <taxon>Heteroconchia</taxon>
        <taxon>Euheterodonta</taxon>
        <taxon>Imparidentia</taxon>
        <taxon>Neoheterodontei</taxon>
        <taxon>Myida</taxon>
        <taxon>Dreissenoidea</taxon>
        <taxon>Dreissenidae</taxon>
        <taxon>Dreissena</taxon>
    </lineage>
</organism>
<protein>
    <submittedName>
        <fullName evidence="1">Uncharacterized protein</fullName>
    </submittedName>
</protein>
<evidence type="ECO:0000313" key="2">
    <source>
        <dbReference type="Proteomes" id="UP000828390"/>
    </source>
</evidence>
<dbReference type="EMBL" id="JAIWYP010000002">
    <property type="protein sequence ID" value="KAH3860109.1"/>
    <property type="molecule type" value="Genomic_DNA"/>
</dbReference>
<sequence length="113" mass="13042">MLKDLELPPLQDRRRSSRLIFLYKVIEGKVPAIQTSKNNMQVKAKTVKDFQTTNIIDRYSINNTRGLKVKSVNTEQYKYSFLIKTAVDWNHLDNSIACAQTIEGFKSALPQCY</sequence>